<dbReference type="AlphaFoldDB" id="A0A8H4UMV5"/>
<protein>
    <submittedName>
        <fullName evidence="2">Uncharacterized protein</fullName>
    </submittedName>
</protein>
<reference evidence="2" key="2">
    <citation type="submission" date="2020-05" db="EMBL/GenBank/DDBJ databases">
        <authorList>
            <person name="Kim H.-S."/>
            <person name="Proctor R.H."/>
            <person name="Brown D.W."/>
        </authorList>
    </citation>
    <scope>NUCLEOTIDE SEQUENCE</scope>
    <source>
        <strain evidence="2">NRRL 22465</strain>
    </source>
</reference>
<evidence type="ECO:0000313" key="2">
    <source>
        <dbReference type="EMBL" id="KAF4979512.1"/>
    </source>
</evidence>
<dbReference type="EMBL" id="JABEYC010000289">
    <property type="protein sequence ID" value="KAF4979512.1"/>
    <property type="molecule type" value="Genomic_DNA"/>
</dbReference>
<organism evidence="2 3">
    <name type="scientific">Fusarium zealandicum</name>
    <dbReference type="NCBI Taxonomy" id="1053134"/>
    <lineage>
        <taxon>Eukaryota</taxon>
        <taxon>Fungi</taxon>
        <taxon>Dikarya</taxon>
        <taxon>Ascomycota</taxon>
        <taxon>Pezizomycotina</taxon>
        <taxon>Sordariomycetes</taxon>
        <taxon>Hypocreomycetidae</taxon>
        <taxon>Hypocreales</taxon>
        <taxon>Nectriaceae</taxon>
        <taxon>Fusarium</taxon>
        <taxon>Fusarium staphyleae species complex</taxon>
    </lineage>
</organism>
<feature type="region of interest" description="Disordered" evidence="1">
    <location>
        <begin position="221"/>
        <end position="254"/>
    </location>
</feature>
<dbReference type="Proteomes" id="UP000635477">
    <property type="component" value="Unassembled WGS sequence"/>
</dbReference>
<sequence length="460" mass="49749">MPNPLLAIRATYYFLTWALDHGQVPNEIRRSLELVRTCDHDLQHLIELRHECLPLLQRRPMVLRRADLIIKAAQAGLAEACELVERCRPEAHGGKTPLSNQMAWMLVDSSEFRGQEAVISRHHAAVLAELSFLRQIALLAPVGNSSEVEQHRGARQDVAVFDNVALLGDILGDPSGTPYNDVNHHRSYLTLSNIAVSTSKQPPLSQTRDPAYETPSIIISDAKQDSTRHSSKPWHPLPPPYKRSPSQPLGLSMESSAPEVVHVNTASSVPSRPQTASAILGTEDLAGLAFLLGESEGFTTPPTPSPPSPSVRSNSHHHHGASAPSLPTFMRTVSSYSNISSGTLPGHYTWTNTSSTTVSSISTAAAPGSHAWHSNAWAQPIAELDSSPYPGRFLGPPSELDASELTGETTHTQRQATQVNAVPVELPAEDSAIAGSALRRRSALSNRRGRTFTLQSSPSS</sequence>
<feature type="region of interest" description="Disordered" evidence="1">
    <location>
        <begin position="393"/>
        <end position="420"/>
    </location>
</feature>
<comment type="caution">
    <text evidence="2">The sequence shown here is derived from an EMBL/GenBank/DDBJ whole genome shotgun (WGS) entry which is preliminary data.</text>
</comment>
<accession>A0A8H4UMV5</accession>
<keyword evidence="3" id="KW-1185">Reference proteome</keyword>
<name>A0A8H4UMV5_9HYPO</name>
<reference evidence="2" key="1">
    <citation type="journal article" date="2020" name="BMC Genomics">
        <title>Correction to: Identification and distribution of gene clusters required for synthesis of sphingolipid metabolism inhibitors in diverse species of the filamentous fungus Fusarium.</title>
        <authorList>
            <person name="Kim H.S."/>
            <person name="Lohmar J.M."/>
            <person name="Busman M."/>
            <person name="Brown D.W."/>
            <person name="Naumann T.A."/>
            <person name="Divon H.H."/>
            <person name="Lysoe E."/>
            <person name="Uhlig S."/>
            <person name="Proctor R.H."/>
        </authorList>
    </citation>
    <scope>NUCLEOTIDE SEQUENCE</scope>
    <source>
        <strain evidence="2">NRRL 22465</strain>
    </source>
</reference>
<feature type="region of interest" description="Disordered" evidence="1">
    <location>
        <begin position="440"/>
        <end position="460"/>
    </location>
</feature>
<feature type="compositionally biased region" description="Polar residues" evidence="1">
    <location>
        <begin position="244"/>
        <end position="254"/>
    </location>
</feature>
<evidence type="ECO:0000313" key="3">
    <source>
        <dbReference type="Proteomes" id="UP000635477"/>
    </source>
</evidence>
<evidence type="ECO:0000256" key="1">
    <source>
        <dbReference type="SAM" id="MobiDB-lite"/>
    </source>
</evidence>
<feature type="compositionally biased region" description="Polar residues" evidence="1">
    <location>
        <begin position="406"/>
        <end position="420"/>
    </location>
</feature>
<proteinExistence type="predicted"/>
<gene>
    <name evidence="2" type="ORF">FZEAL_4280</name>
</gene>
<feature type="region of interest" description="Disordered" evidence="1">
    <location>
        <begin position="295"/>
        <end position="326"/>
    </location>
</feature>
<feature type="compositionally biased region" description="Basic residues" evidence="1">
    <location>
        <begin position="440"/>
        <end position="450"/>
    </location>
</feature>
<dbReference type="OrthoDB" id="5240423at2759"/>